<sequence>MREEILPHELRRRREDLDGFGDLTPHEAEAPAPDAQMIRARLESLMNSNFLTPHPHAQSPFMRDMNSTEHLQRALVEFRRRAYRHDKARHHEILMFVVLVLMVLAILLKFILPSVSGRSG</sequence>
<organism evidence="2 3">
    <name type="scientific">Cytospora mali</name>
    <name type="common">Apple Valsa canker fungus</name>
    <name type="synonym">Valsa mali</name>
    <dbReference type="NCBI Taxonomy" id="578113"/>
    <lineage>
        <taxon>Eukaryota</taxon>
        <taxon>Fungi</taxon>
        <taxon>Dikarya</taxon>
        <taxon>Ascomycota</taxon>
        <taxon>Pezizomycotina</taxon>
        <taxon>Sordariomycetes</taxon>
        <taxon>Sordariomycetidae</taxon>
        <taxon>Diaporthales</taxon>
        <taxon>Cytosporaceae</taxon>
        <taxon>Cytospora</taxon>
    </lineage>
</organism>
<dbReference type="AlphaFoldDB" id="A0A194W8U6"/>
<accession>A0A194W8U6</accession>
<evidence type="ECO:0000256" key="1">
    <source>
        <dbReference type="SAM" id="Phobius"/>
    </source>
</evidence>
<dbReference type="Proteomes" id="UP000078559">
    <property type="component" value="Chromosome 9"/>
</dbReference>
<keyword evidence="3" id="KW-1185">Reference proteome</keyword>
<protein>
    <submittedName>
        <fullName evidence="2">Uncharacterized protein</fullName>
    </submittedName>
</protein>
<gene>
    <name evidence="2" type="ORF">VM1G_08321</name>
</gene>
<keyword evidence="1" id="KW-1133">Transmembrane helix</keyword>
<name>A0A194W8U6_CYTMA</name>
<keyword evidence="1" id="KW-0472">Membrane</keyword>
<keyword evidence="1" id="KW-0812">Transmembrane</keyword>
<reference evidence="2" key="1">
    <citation type="submission" date="2014-12" db="EMBL/GenBank/DDBJ databases">
        <title>Genome Sequence of Valsa Canker Pathogens Uncovers a Specific Adaption of Colonization on Woody Bark.</title>
        <authorList>
            <person name="Yin Z."/>
            <person name="Liu H."/>
            <person name="Gao X."/>
            <person name="Li Z."/>
            <person name="Song N."/>
            <person name="Ke X."/>
            <person name="Dai Q."/>
            <person name="Wu Y."/>
            <person name="Sun Y."/>
            <person name="Xu J.-R."/>
            <person name="Kang Z.K."/>
            <person name="Wang L."/>
            <person name="Huang L."/>
        </authorList>
    </citation>
    <scope>NUCLEOTIDE SEQUENCE [LARGE SCALE GENOMIC DNA]</scope>
    <source>
        <strain evidence="2">03-8</strain>
    </source>
</reference>
<feature type="transmembrane region" description="Helical" evidence="1">
    <location>
        <begin position="93"/>
        <end position="112"/>
    </location>
</feature>
<proteinExistence type="predicted"/>
<evidence type="ECO:0000313" key="2">
    <source>
        <dbReference type="EMBL" id="KUI72712.1"/>
    </source>
</evidence>
<dbReference type="EMBL" id="CM003106">
    <property type="protein sequence ID" value="KUI72712.1"/>
    <property type="molecule type" value="Genomic_DNA"/>
</dbReference>
<evidence type="ECO:0000313" key="3">
    <source>
        <dbReference type="Proteomes" id="UP000078559"/>
    </source>
</evidence>